<sequence length="260" mass="29707">MKSGSYFGTVPKGLSLADVATKSKAIPVVTSSITGSGKGNTTNQSFSSAKRMLEREVYFDHRETLYCGAGFDERKNVIPPAGFVTDRYQKRARRIEWEHVVPAENFGRAFVEWRDGHAECVDSKGKSFRGRRCAEKMNVEYRYMQSDMHNLFPAIGAVNALRSNYNFVMMPSSTPSSFGSCTMKIEGSKAEPPEAARGRIARSYLYMDLTYPRYQMSRQQRQLMESWDRQYPVSNWECKRAERITQLQQNPNPVLAERCK</sequence>
<evidence type="ECO:0000256" key="1">
    <source>
        <dbReference type="ARBA" id="ARBA00006429"/>
    </source>
</evidence>
<dbReference type="Proteomes" id="UP001163255">
    <property type="component" value="Chromosome"/>
</dbReference>
<comment type="similarity">
    <text evidence="1">Belongs to the EndA/NucM nuclease family.</text>
</comment>
<dbReference type="RefSeq" id="WP_262598624.1">
    <property type="nucleotide sequence ID" value="NZ_CP103300.1"/>
</dbReference>
<dbReference type="InterPro" id="IPR044925">
    <property type="entry name" value="His-Me_finger_sf"/>
</dbReference>
<dbReference type="PANTHER" id="PTHR33607:SF2">
    <property type="entry name" value="ENDONUCLEASE-1"/>
    <property type="match status" value="1"/>
</dbReference>
<evidence type="ECO:0000313" key="5">
    <source>
        <dbReference type="Proteomes" id="UP001163255"/>
    </source>
</evidence>
<organism evidence="4 5">
    <name type="scientific">Endozoicomonas euniceicola</name>
    <dbReference type="NCBI Taxonomy" id="1234143"/>
    <lineage>
        <taxon>Bacteria</taxon>
        <taxon>Pseudomonadati</taxon>
        <taxon>Pseudomonadota</taxon>
        <taxon>Gammaproteobacteria</taxon>
        <taxon>Oceanospirillales</taxon>
        <taxon>Endozoicomonadaceae</taxon>
        <taxon>Endozoicomonas</taxon>
    </lineage>
</organism>
<dbReference type="Pfam" id="PF04231">
    <property type="entry name" value="Endonuclease_1"/>
    <property type="match status" value="1"/>
</dbReference>
<name>A0ABY6GU89_9GAMM</name>
<protein>
    <submittedName>
        <fullName evidence="4">Endonuclease</fullName>
    </submittedName>
</protein>
<dbReference type="EMBL" id="CP103300">
    <property type="protein sequence ID" value="UYM16325.1"/>
    <property type="molecule type" value="Genomic_DNA"/>
</dbReference>
<dbReference type="SUPFAM" id="SSF54060">
    <property type="entry name" value="His-Me finger endonucleases"/>
    <property type="match status" value="1"/>
</dbReference>
<proteinExistence type="inferred from homology"/>
<reference evidence="4" key="1">
    <citation type="submission" date="2022-10" db="EMBL/GenBank/DDBJ databases">
        <title>Completed Genome Sequence of two octocoral isolated bacterium, Endozoicomonas euniceicola EF212T and Endozoicomonas gorgoniicola PS125T.</title>
        <authorList>
            <person name="Chiou Y.-J."/>
            <person name="Chen Y.-H."/>
        </authorList>
    </citation>
    <scope>NUCLEOTIDE SEQUENCE</scope>
    <source>
        <strain evidence="4">EF212</strain>
    </source>
</reference>
<gene>
    <name evidence="4" type="ORF">NX720_26620</name>
</gene>
<evidence type="ECO:0000256" key="2">
    <source>
        <dbReference type="ARBA" id="ARBA00022722"/>
    </source>
</evidence>
<accession>A0ABY6GU89</accession>
<keyword evidence="5" id="KW-1185">Reference proteome</keyword>
<evidence type="ECO:0000313" key="4">
    <source>
        <dbReference type="EMBL" id="UYM16325.1"/>
    </source>
</evidence>
<keyword evidence="2" id="KW-0540">Nuclease</keyword>
<dbReference type="InterPro" id="IPR007346">
    <property type="entry name" value="Endonuclease-I"/>
</dbReference>
<keyword evidence="4" id="KW-0255">Endonuclease</keyword>
<evidence type="ECO:0000256" key="3">
    <source>
        <dbReference type="ARBA" id="ARBA00022801"/>
    </source>
</evidence>
<dbReference type="GO" id="GO:0004519">
    <property type="term" value="F:endonuclease activity"/>
    <property type="evidence" value="ECO:0007669"/>
    <property type="project" value="UniProtKB-KW"/>
</dbReference>
<dbReference type="PANTHER" id="PTHR33607">
    <property type="entry name" value="ENDONUCLEASE-1"/>
    <property type="match status" value="1"/>
</dbReference>
<keyword evidence="3" id="KW-0378">Hydrolase</keyword>